<accession>A0A7V9AAG4</accession>
<reference evidence="1 2" key="1">
    <citation type="submission" date="2020-07" db="EMBL/GenBank/DDBJ databases">
        <title>Thermogemmata thermophila gen. nov., sp. nov., a novel moderate thermophilic planctomycete from a Kamchatka hot spring.</title>
        <authorList>
            <person name="Elcheninov A.G."/>
            <person name="Podosokorskaya O.A."/>
            <person name="Kovaleva O.L."/>
            <person name="Novikov A."/>
            <person name="Bonch-Osmolovskaya E.A."/>
            <person name="Toshchakov S.V."/>
            <person name="Kublanov I.V."/>
        </authorList>
    </citation>
    <scope>NUCLEOTIDE SEQUENCE [LARGE SCALE GENOMIC DNA]</scope>
    <source>
        <strain evidence="1 2">2918</strain>
    </source>
</reference>
<dbReference type="RefSeq" id="WP_194536109.1">
    <property type="nucleotide sequence ID" value="NZ_JACEFB010000001.1"/>
</dbReference>
<evidence type="ECO:0000313" key="1">
    <source>
        <dbReference type="EMBL" id="MBA2224677.1"/>
    </source>
</evidence>
<dbReference type="Proteomes" id="UP000542342">
    <property type="component" value="Unassembled WGS sequence"/>
</dbReference>
<keyword evidence="2" id="KW-1185">Reference proteome</keyword>
<protein>
    <recommendedName>
        <fullName evidence="3">Lipoprotein</fullName>
    </recommendedName>
</protein>
<dbReference type="PROSITE" id="PS51257">
    <property type="entry name" value="PROKAR_LIPOPROTEIN"/>
    <property type="match status" value="1"/>
</dbReference>
<dbReference type="AlphaFoldDB" id="A0A7V9AAG4"/>
<sequence length="131" mass="14626">MMRFGFSATRDVRSSLVGYCLLICVLLVATGCSSQSGNGKDGGGTKGGQKGHVNMTFEEFKKSLYGDNFDPKSWTPRQKFYDQFGEPLKITDVGDSTYLYYQCKDATARIECGKGEFNYQDTIRPLSVDRQ</sequence>
<name>A0A7V9AAG4_9BACT</name>
<gene>
    <name evidence="1" type="ORF">H0921_00705</name>
</gene>
<proteinExistence type="predicted"/>
<comment type="caution">
    <text evidence="1">The sequence shown here is derived from an EMBL/GenBank/DDBJ whole genome shotgun (WGS) entry which is preliminary data.</text>
</comment>
<evidence type="ECO:0008006" key="3">
    <source>
        <dbReference type="Google" id="ProtNLM"/>
    </source>
</evidence>
<dbReference type="EMBL" id="JACEFB010000001">
    <property type="protein sequence ID" value="MBA2224677.1"/>
    <property type="molecule type" value="Genomic_DNA"/>
</dbReference>
<organism evidence="1 2">
    <name type="scientific">Thermogemmata fonticola</name>
    <dbReference type="NCBI Taxonomy" id="2755323"/>
    <lineage>
        <taxon>Bacteria</taxon>
        <taxon>Pseudomonadati</taxon>
        <taxon>Planctomycetota</taxon>
        <taxon>Planctomycetia</taxon>
        <taxon>Gemmatales</taxon>
        <taxon>Gemmataceae</taxon>
        <taxon>Thermogemmata</taxon>
    </lineage>
</organism>
<evidence type="ECO:0000313" key="2">
    <source>
        <dbReference type="Proteomes" id="UP000542342"/>
    </source>
</evidence>